<evidence type="ECO:0000313" key="2">
    <source>
        <dbReference type="Proteomes" id="UP000015454"/>
    </source>
</evidence>
<proteinExistence type="predicted"/>
<sequence>MRLISFCKRYSQYRYLSTRFRKKKRVQSLSSLKSDDKGHLINAVNKRILRDEFLPSDEKE</sequence>
<keyword evidence="2" id="KW-1185">Reference proteome</keyword>
<name>T0FD28_9LEPT</name>
<comment type="caution">
    <text evidence="1">The sequence shown here is derived from an EMBL/GenBank/DDBJ whole genome shotgun (WGS) entry which is preliminary data.</text>
</comment>
<organism evidence="1 2">
    <name type="scientific">Leptospira broomii serovar Hurstbridge str. 5399</name>
    <dbReference type="NCBI Taxonomy" id="1049789"/>
    <lineage>
        <taxon>Bacteria</taxon>
        <taxon>Pseudomonadati</taxon>
        <taxon>Spirochaetota</taxon>
        <taxon>Spirochaetia</taxon>
        <taxon>Leptospirales</taxon>
        <taxon>Leptospiraceae</taxon>
        <taxon>Leptospira</taxon>
    </lineage>
</organism>
<reference evidence="1" key="1">
    <citation type="submission" date="2013-05" db="EMBL/GenBank/DDBJ databases">
        <authorList>
            <person name="Harkins D.M."/>
            <person name="Durkin A.S."/>
            <person name="Brinkac L.M."/>
            <person name="Haft D.H."/>
            <person name="Selengut J.D."/>
            <person name="Sanka R."/>
            <person name="DePew J."/>
            <person name="Purushe J."/>
            <person name="Hartskeerl R.A."/>
            <person name="Ahmed A."/>
            <person name="van der Linden H."/>
            <person name="Goris M.G.A."/>
            <person name="Vinetz J.M."/>
            <person name="Sutton G.G."/>
            <person name="Nierman W.C."/>
            <person name="Fouts D.E."/>
        </authorList>
    </citation>
    <scope>NUCLEOTIDE SEQUENCE [LARGE SCALE GENOMIC DNA]</scope>
    <source>
        <strain evidence="1">5399</strain>
    </source>
</reference>
<evidence type="ECO:0000313" key="1">
    <source>
        <dbReference type="EMBL" id="EQA45776.1"/>
    </source>
</evidence>
<dbReference type="STRING" id="1049789.LEP1GSC050_2133"/>
<accession>T0FD28</accession>
<dbReference type="Proteomes" id="UP000015454">
    <property type="component" value="Unassembled WGS sequence"/>
</dbReference>
<gene>
    <name evidence="1" type="ORF">LEP1GSC050_2133</name>
</gene>
<dbReference type="AlphaFoldDB" id="T0FD28"/>
<dbReference type="EMBL" id="AHMO02000008">
    <property type="protein sequence ID" value="EQA45776.1"/>
    <property type="molecule type" value="Genomic_DNA"/>
</dbReference>
<protein>
    <submittedName>
        <fullName evidence="1">Uncharacterized protein</fullName>
    </submittedName>
</protein>